<dbReference type="AlphaFoldDB" id="B8HWL7"/>
<dbReference type="STRING" id="395961.Cyan7425_4129"/>
<dbReference type="eggNOG" id="COG3861">
    <property type="taxonomic scope" value="Bacteria"/>
</dbReference>
<organism evidence="2">
    <name type="scientific">Cyanothece sp. (strain PCC 7425 / ATCC 29141)</name>
    <dbReference type="NCBI Taxonomy" id="395961"/>
    <lineage>
        <taxon>Bacteria</taxon>
        <taxon>Bacillati</taxon>
        <taxon>Cyanobacteriota</taxon>
        <taxon>Cyanophyceae</taxon>
        <taxon>Gomontiellales</taxon>
        <taxon>Cyanothecaceae</taxon>
        <taxon>Cyanothece</taxon>
    </lineage>
</organism>
<feature type="domain" description="PRC-barrel" evidence="1">
    <location>
        <begin position="15"/>
        <end position="77"/>
    </location>
</feature>
<dbReference type="OrthoDB" id="510842at2"/>
<name>B8HWL7_CYAP4</name>
<dbReference type="Gene3D" id="3.90.50.10">
    <property type="entry name" value="Photosynthetic Reaction Center, subunit H, domain 2"/>
    <property type="match status" value="1"/>
</dbReference>
<dbReference type="InterPro" id="IPR011033">
    <property type="entry name" value="PRC_barrel-like_sf"/>
</dbReference>
<dbReference type="EMBL" id="CP001344">
    <property type="protein sequence ID" value="ACL46443.1"/>
    <property type="molecule type" value="Genomic_DNA"/>
</dbReference>
<evidence type="ECO:0000313" key="2">
    <source>
        <dbReference type="EMBL" id="ACL46443.1"/>
    </source>
</evidence>
<dbReference type="HOGENOM" id="CLU_1406694_0_0_3"/>
<dbReference type="GO" id="GO:0019684">
    <property type="term" value="P:photosynthesis, light reaction"/>
    <property type="evidence" value="ECO:0007669"/>
    <property type="project" value="InterPro"/>
</dbReference>
<protein>
    <submittedName>
        <fullName evidence="2">PRC-barrel domain protein</fullName>
    </submittedName>
</protein>
<evidence type="ECO:0000259" key="1">
    <source>
        <dbReference type="Pfam" id="PF05239"/>
    </source>
</evidence>
<sequence length="233" mass="26187">MLLYKIKDFDPHYRDTFGGYDIKGLEVYSGINNEKIGKISDLMVDEAGHFRYFIVDLGFWGFGKNVMMPVGQTQIDPEGRFVRALGFTKERAEQLPEFNESLKVDRNYEEKVRGVYQPTVAPTQRSVHPVESAGPLESSVPLEAYPPQTVSHPAAPGVGQPGYLDQAAAPYPPVNSSGYAPTPVPQSNYPGTDPMQYYQQNPELYGMNAQNHSILQRFEQRLIEKKRQVSQGK</sequence>
<dbReference type="GO" id="GO:0030077">
    <property type="term" value="C:plasma membrane light-harvesting complex"/>
    <property type="evidence" value="ECO:0007669"/>
    <property type="project" value="InterPro"/>
</dbReference>
<dbReference type="SUPFAM" id="SSF50346">
    <property type="entry name" value="PRC-barrel domain"/>
    <property type="match status" value="1"/>
</dbReference>
<dbReference type="InterPro" id="IPR014747">
    <property type="entry name" value="Bac_photo_RC_H_C"/>
</dbReference>
<proteinExistence type="predicted"/>
<dbReference type="InterPro" id="IPR027275">
    <property type="entry name" value="PRC-brl_dom"/>
</dbReference>
<gene>
    <name evidence="2" type="ordered locus">Cyan7425_4129</name>
</gene>
<dbReference type="KEGG" id="cyn:Cyan7425_4129"/>
<dbReference type="Pfam" id="PF05239">
    <property type="entry name" value="PRC"/>
    <property type="match status" value="1"/>
</dbReference>
<reference evidence="2" key="1">
    <citation type="submission" date="2009-01" db="EMBL/GenBank/DDBJ databases">
        <title>Complete sequence of chromosome Cyanothece sp. PCC 7425.</title>
        <authorList>
            <consortium name="US DOE Joint Genome Institute"/>
            <person name="Lucas S."/>
            <person name="Copeland A."/>
            <person name="Lapidus A."/>
            <person name="Glavina del Rio T."/>
            <person name="Dalin E."/>
            <person name="Tice H."/>
            <person name="Bruce D."/>
            <person name="Goodwin L."/>
            <person name="Pitluck S."/>
            <person name="Sims D."/>
            <person name="Meineke L."/>
            <person name="Brettin T."/>
            <person name="Detter J.C."/>
            <person name="Han C."/>
            <person name="Larimer F."/>
            <person name="Land M."/>
            <person name="Hauser L."/>
            <person name="Kyrpides N."/>
            <person name="Ovchinnikova G."/>
            <person name="Liberton M."/>
            <person name="Stoeckel J."/>
            <person name="Banerjee A."/>
            <person name="Singh A."/>
            <person name="Page L."/>
            <person name="Sato H."/>
            <person name="Zhao L."/>
            <person name="Sherman L."/>
            <person name="Pakrasi H."/>
            <person name="Richardson P."/>
        </authorList>
    </citation>
    <scope>NUCLEOTIDE SEQUENCE</scope>
    <source>
        <strain evidence="2">PCC 7425</strain>
    </source>
</reference>
<accession>B8HWL7</accession>